<dbReference type="WBParaSite" id="RSKR_0001025400.1">
    <property type="protein sequence ID" value="RSKR_0001025400.1"/>
    <property type="gene ID" value="RSKR_0001025400"/>
</dbReference>
<proteinExistence type="predicted"/>
<name>A0AC35UD72_9BILA</name>
<sequence length="1036" mass="117483">MARKYTFHNDENTEPGKGIINPISANLDPINSRLNEITAELEKVKLKLASMKNKGKVEAPVKLLPNKKSRRKNGLDGEKLVQTCFGIENLKLPAKSFSASKAPEGSRFRDKEHLAEECYLSLRAMADAEAKGLDSIERYIYNHTLLENYADPNIIKCLCEITFEDGLETDRIPELGYSVGKNVAVKFYVPTNKDKLAEVSVAAIISTVDYDYESEVVEMMALTIDFMTENLDYDVETLFAICEKIYLCPDIPNNDLPNSFKDFLDLMENLWKSPVGMNLLKLMLEKSPAKIRIPEADYSTLPEPTFGDIHLNKEQSDAYYLALQKVHLSYIQAPPGTGKTLVGAMIANASSQMVFLTAETNKAVENLAKYSFNHRRQNRDVIRFYSYSAQLKSPVLAPYSEKAIKKRIQRHGDLSERDRKVFETYDSIQADLATYEKRKKIDFDSVKQLRNQMFRLDNKRTKCMLKVCDLNIVATTSDFGKKMLKRKIPADKFEKCIVDEASQMTLARFLLMAAYFPNIESFTFIGDTNQLSPYVPMDCKNSEHNQFFFQSILQFVQRTKVIPYKNLVKSYRMHPTLLNMVSISFYQSTLVSGVEEKERQLALAKLSLPGISTPMVWYDIKNCAATKTLRTSFSNQKEAILTKTLVNNLMDSGFGANQIGVVCMYKGQVQLVSALLKSTRVSVNTVDGVQGDEKEIIILLTTRTSHKFSDRCSSFLGDANRITVAISRAKNCLIVLGDAEYLRKNCQWKRVVHFYEERNAIWTFLKMFGRLALSKLLCTATSSITAGRNTSIFNRPKRFYKTVEVAPETVNGKEEFVVLLDGKTVKTMAKNVLRLPTEALAQVIANEWDSQEKVINMTHMRCTGLAFTALDNPFHQTKEDIIKYVMEYSVTDTILYVSPSPINLNLKQQELWIPVIDWANQKYNLGIEPTESLFELPKFSPDAVATLTNYFNGYNFWQLIGYQYSVEATKSVLLSLATAENALNPERAVELARLEQAYQEKLYGTVEWCHSIESMETGCRLASGALFVNLSATQTD</sequence>
<dbReference type="Proteomes" id="UP000095286">
    <property type="component" value="Unplaced"/>
</dbReference>
<protein>
    <submittedName>
        <fullName evidence="2">AAA_12 domain-containing protein</fullName>
    </submittedName>
</protein>
<reference evidence="2" key="1">
    <citation type="submission" date="2016-11" db="UniProtKB">
        <authorList>
            <consortium name="WormBaseParasite"/>
        </authorList>
    </citation>
    <scope>IDENTIFICATION</scope>
    <source>
        <strain evidence="2">KR3021</strain>
    </source>
</reference>
<accession>A0AC35UD72</accession>
<organism evidence="1 2">
    <name type="scientific">Rhabditophanes sp. KR3021</name>
    <dbReference type="NCBI Taxonomy" id="114890"/>
    <lineage>
        <taxon>Eukaryota</taxon>
        <taxon>Metazoa</taxon>
        <taxon>Ecdysozoa</taxon>
        <taxon>Nematoda</taxon>
        <taxon>Chromadorea</taxon>
        <taxon>Rhabditida</taxon>
        <taxon>Tylenchina</taxon>
        <taxon>Panagrolaimomorpha</taxon>
        <taxon>Strongyloidoidea</taxon>
        <taxon>Alloionematidae</taxon>
        <taxon>Rhabditophanes</taxon>
    </lineage>
</organism>
<evidence type="ECO:0000313" key="2">
    <source>
        <dbReference type="WBParaSite" id="RSKR_0001025400.1"/>
    </source>
</evidence>
<evidence type="ECO:0000313" key="1">
    <source>
        <dbReference type="Proteomes" id="UP000095286"/>
    </source>
</evidence>